<dbReference type="InterPro" id="IPR052363">
    <property type="entry name" value="LPS_export_LptC"/>
</dbReference>
<dbReference type="Proteomes" id="UP000515913">
    <property type="component" value="Chromosome"/>
</dbReference>
<keyword evidence="3 6" id="KW-0812">Transmembrane</keyword>
<dbReference type="InterPro" id="IPR026265">
    <property type="entry name" value="LptC"/>
</dbReference>
<dbReference type="GO" id="GO:0005886">
    <property type="term" value="C:plasma membrane"/>
    <property type="evidence" value="ECO:0007669"/>
    <property type="project" value="InterPro"/>
</dbReference>
<gene>
    <name evidence="7" type="primary">lptC</name>
    <name evidence="7" type="ORF">H9Q81_00565</name>
</gene>
<keyword evidence="8" id="KW-1185">Reference proteome</keyword>
<dbReference type="InterPro" id="IPR010664">
    <property type="entry name" value="LipoPS_assembly_LptC-rel"/>
</dbReference>
<evidence type="ECO:0000256" key="3">
    <source>
        <dbReference type="ARBA" id="ARBA00022692"/>
    </source>
</evidence>
<dbReference type="KEGG" id="fho:H9Q81_00565"/>
<dbReference type="AlphaFoldDB" id="A0A7G9GX34"/>
<evidence type="ECO:0000256" key="1">
    <source>
        <dbReference type="ARBA" id="ARBA00022475"/>
    </source>
</evidence>
<keyword evidence="2" id="KW-0997">Cell inner membrane</keyword>
<dbReference type="Pfam" id="PF06835">
    <property type="entry name" value="LptC"/>
    <property type="match status" value="2"/>
</dbReference>
<organism evidence="7 8">
    <name type="scientific">Fusobacterium hominis</name>
    <dbReference type="NCBI Taxonomy" id="2764326"/>
    <lineage>
        <taxon>Bacteria</taxon>
        <taxon>Fusobacteriati</taxon>
        <taxon>Fusobacteriota</taxon>
        <taxon>Fusobacteriia</taxon>
        <taxon>Fusobacteriales</taxon>
        <taxon>Fusobacteriaceae</taxon>
        <taxon>Fusobacterium</taxon>
    </lineage>
</organism>
<sequence>MKKKVIYIAILIIILILGYLNYFADDKEIDGSHQVVETTNVTYTNDDYVVEAQKQKDYVSQNETGFEKAKAKVNEMLLSGDNVFIDKVRNLALKNNILGISPNGWKFKAQEADYFKAQDEIKSTTGVVAENEERGIKISGQNFTTNSKMSYIKLEKDVVLENASIALKGDKGDYDDITKIVNLMDNITLEGRGKEQGLLSGNFKTLKYNMQTKVLTAWEPFDVIYKGIKLSADDLYMKEDDESLKITKNVKLYADGFDISLESIDKAPNSNILNLNGKIEGTNGVYSFVADAGKYNTETKILEVSGNIKASSKNGELLLADKVIYNTVDETIFVLSSDEVNYKSPRGNLVTKSFTYDMKTGEIVTDSSFVFNGPEYESEGKKLYYNNLTKDMKLTQGYIIDKVKKQKVSGNEIFHNRLTRDTIITGNAYMEDTTYALSGDKIDHKGKENMTVIPGNYTVTYLKDGSVFKGQNAEYNGTTYEFSSKGSVVGEGKNYIVYGENLEYNSNTGFGKFNSKVVIENPKDNIKVTGDNFTFQNQKYMELSGNLILETDKFIAKSEKGTYNFKDEKIYIPSEIVLDSKDGKTHGTVKNGEYSTKNSVFYGKSFKGNSDDSNITSNVIKYFSKDEKILFSGNVIMKNPDSTIKDENVEYYPNEEKVKLIGKYIIYYGDFTVNGIDGVLNNTTGLLNGDKTIITSSSGDRFEADKVDGNLKDLVIDFTGNIKGHIVSQGEITDFTGNYARLYFRHGEKYELLRSEIRNNAVVIQKDRTLYSDYIEIDALRKLAYSKDNSKLVIKDKNGTTVVTSDAAEMNMNNDTAVLVGNVRIDNENSEQGTTIITAKKAFIDQKNNTMDLTGNVKIENKESIVEADRGIYNMQTKKINASGNVYVNYKN</sequence>
<evidence type="ECO:0000256" key="5">
    <source>
        <dbReference type="ARBA" id="ARBA00023136"/>
    </source>
</evidence>
<name>A0A7G9GX34_9FUSO</name>
<keyword evidence="1" id="KW-1003">Cell membrane</keyword>
<dbReference type="Gene3D" id="2.60.450.10">
    <property type="entry name" value="Lipopolysaccharide (LPS) transport protein A like domain"/>
    <property type="match status" value="2"/>
</dbReference>
<reference evidence="7 8" key="1">
    <citation type="submission" date="2020-08" db="EMBL/GenBank/DDBJ databases">
        <authorList>
            <person name="Liu C."/>
            <person name="Sun Q."/>
        </authorList>
    </citation>
    <scope>NUCLEOTIDE SEQUENCE [LARGE SCALE GENOMIC DNA]</scope>
    <source>
        <strain evidence="7 8">NSJ-57</strain>
    </source>
</reference>
<dbReference type="GO" id="GO:0017089">
    <property type="term" value="F:glycolipid transfer activity"/>
    <property type="evidence" value="ECO:0007669"/>
    <property type="project" value="TreeGrafter"/>
</dbReference>
<dbReference type="GO" id="GO:0015221">
    <property type="term" value="F:lipopolysaccharide transmembrane transporter activity"/>
    <property type="evidence" value="ECO:0007669"/>
    <property type="project" value="InterPro"/>
</dbReference>
<evidence type="ECO:0000256" key="6">
    <source>
        <dbReference type="SAM" id="Phobius"/>
    </source>
</evidence>
<evidence type="ECO:0000256" key="4">
    <source>
        <dbReference type="ARBA" id="ARBA00022989"/>
    </source>
</evidence>
<evidence type="ECO:0000313" key="7">
    <source>
        <dbReference type="EMBL" id="QNM15366.1"/>
    </source>
</evidence>
<accession>A0A7G9GX34</accession>
<protein>
    <submittedName>
        <fullName evidence="7">LPS export ABC transporter periplasmic protein LptC</fullName>
    </submittedName>
</protein>
<proteinExistence type="predicted"/>
<evidence type="ECO:0000313" key="8">
    <source>
        <dbReference type="Proteomes" id="UP000515913"/>
    </source>
</evidence>
<dbReference type="PANTHER" id="PTHR37481">
    <property type="entry name" value="LIPOPOLYSACCHARIDE EXPORT SYSTEM PROTEIN LPTC"/>
    <property type="match status" value="1"/>
</dbReference>
<evidence type="ECO:0000256" key="2">
    <source>
        <dbReference type="ARBA" id="ARBA00022519"/>
    </source>
</evidence>
<dbReference type="PANTHER" id="PTHR37481:SF1">
    <property type="entry name" value="LIPOPOLYSACCHARIDE EXPORT SYSTEM PROTEIN LPTC"/>
    <property type="match status" value="1"/>
</dbReference>
<keyword evidence="5 6" id="KW-0472">Membrane</keyword>
<dbReference type="RefSeq" id="WP_101473530.1">
    <property type="nucleotide sequence ID" value="NZ_CP060637.1"/>
</dbReference>
<dbReference type="NCBIfam" id="TIGR04409">
    <property type="entry name" value="LptC_YrbK"/>
    <property type="match status" value="1"/>
</dbReference>
<dbReference type="GO" id="GO:0030288">
    <property type="term" value="C:outer membrane-bounded periplasmic space"/>
    <property type="evidence" value="ECO:0007669"/>
    <property type="project" value="TreeGrafter"/>
</dbReference>
<keyword evidence="4 6" id="KW-1133">Transmembrane helix</keyword>
<dbReference type="EMBL" id="CP060637">
    <property type="protein sequence ID" value="QNM15366.1"/>
    <property type="molecule type" value="Genomic_DNA"/>
</dbReference>
<feature type="transmembrane region" description="Helical" evidence="6">
    <location>
        <begin position="5"/>
        <end position="24"/>
    </location>
</feature>